<keyword evidence="6 12" id="KW-0472">Membrane</keyword>
<sequence>MATAADASAHRRRSRPRCLVAAAAAAAVAVATAAASAAAPATAIQTLRVFALFPTGQYEPADPPGSPLGPDAEANAAAAAAATAAADASAAVEAAASTAAAAAPSVNGANGTAGALSPSARQVTPVAPTVLAFSRMLLDAVRLGFADATAPGGVLPPDAMTVELVPIDTKASLLAGTHILCRTISSEAAVASAADAYATVGPLDSDFLWLATVTAYQWNVPLVSSAATALALNSVDDSELWPVNATSASGEPTSYLFHTVPRDDLRVTAVVELIVRMKRQRDAVRARRPWSIYGSERIGVLYSEDQFGQSGMYSLYRRLSAARAASSSGGLDDSTIPVRLVRMLSIPSDGDAWLALQDLHNADVRIVVVWSAFLVPGAAAILFEQAGRLGMLGDGHQWIVTAPGETLFGPGSKVTPALARRAVGILTVEPTVPAGRLTSAPAQALLTRLAAAGAAASPPDGDRQFVLDTFASYALYAYDAAGAVARAAAAVVADGGFPEGPDKKRFATNACHWGAPWMGGEAFHKALSGVAFPGLSGDLNYSVPYAARGASYIVQNLQLAPQSATAAAAASGAAAAAANSADGSAAGGNDADGPADGGGSLGVRWVDLLRFDIPPAPPPNRTGASAADAAATDLALGNRAGSWTRMRVSDVRGAAAVRQVYPGLRRLYPSDRPVIRSRKLRVLTQHAPPFVFHKTFPDGTESFSGLSLELWNRVAEALLVDYELESISAATASNVMVDRVANGTVDLALSWTTVTAERMRRVTFTQPYHYLGLRFLVLADSVKVELSSLARPFSNALWGLVLASVVAFAGLLHWFEGDDDPDGDFRDAASLPSACVNAIYHAGLTLVQDREYAPVTVEGRVITFGYVFFALIIVSSYAAELFSFLTFSKTDAVISSLADLQSNKVPLSRVGIETGGSVQAYIEEEILGCFPNCPRPPKAYTPCVSSLECYKKLQAREVTVLINDGPVLEYQAMTDCSVVVVGEPFYDQGYGIMQRTDPDLQLVDDISNTILRLQEDGYLQQLETRWFSRSACPSAVGEAGERLGVKSLASIFVATGSVFLLAAVFHGLVKHSPPFRRVLTYLRTHPRPRARGRAGKLRGKGGNLNDAAFASASESHESVGEKAAVAERVRGPRGAHRPPSLDVGGGGGGGGGDGGGGGSLGRPRGAAADADGLTLVTSPQKSFDLGSAPSSSSSPSSASLSTGEGSGGARRRPVAAVGGAAAVAAAAAGGGGGASDVTDASAVAASPPRRRRLGRWRLRRRRSTTSNLGAMAGSTSSAFDDVADAVDGPAASPVMGPVPPLPSPSLAAAADVPRLPVAPVPPLPLPSVPVGGAPAPVAPAPPPRPSPVPAAAAVGNGGPMPATTSFSDIVELSCLRAAAATLADAQEAAAAASATLSMPPPAAGVAASAALAAAAVPPVSPVPPVPSVPPAAATEAPSVAGDGSAGASDGDAFVEVVLTAQTDAARQQLREAARK</sequence>
<dbReference type="SUPFAM" id="SSF53850">
    <property type="entry name" value="Periplasmic binding protein-like II"/>
    <property type="match status" value="1"/>
</dbReference>
<evidence type="ECO:0000256" key="12">
    <source>
        <dbReference type="SAM" id="Phobius"/>
    </source>
</evidence>
<feature type="region of interest" description="Disordered" evidence="11">
    <location>
        <begin position="1228"/>
        <end position="1252"/>
    </location>
</feature>
<feature type="compositionally biased region" description="Low complexity" evidence="11">
    <location>
        <begin position="1430"/>
        <end position="1447"/>
    </location>
</feature>
<keyword evidence="7" id="KW-0675">Receptor</keyword>
<dbReference type="OrthoDB" id="5984008at2759"/>
<evidence type="ECO:0000256" key="4">
    <source>
        <dbReference type="ARBA" id="ARBA00022989"/>
    </source>
</evidence>
<feature type="transmembrane region" description="Helical" evidence="12">
    <location>
        <begin position="796"/>
        <end position="815"/>
    </location>
</feature>
<proteinExistence type="predicted"/>
<dbReference type="GO" id="GO:0015276">
    <property type="term" value="F:ligand-gated monoatomic ion channel activity"/>
    <property type="evidence" value="ECO:0007669"/>
    <property type="project" value="InterPro"/>
</dbReference>
<feature type="compositionally biased region" description="Gly residues" evidence="11">
    <location>
        <begin position="1143"/>
        <end position="1160"/>
    </location>
</feature>
<dbReference type="Pfam" id="PF01094">
    <property type="entry name" value="ANF_receptor"/>
    <property type="match status" value="1"/>
</dbReference>
<dbReference type="SMART" id="SM00062">
    <property type="entry name" value="PBPb"/>
    <property type="match status" value="1"/>
</dbReference>
<dbReference type="Gene3D" id="3.40.50.2300">
    <property type="match status" value="2"/>
</dbReference>
<evidence type="ECO:0000256" key="8">
    <source>
        <dbReference type="ARBA" id="ARBA00023180"/>
    </source>
</evidence>
<dbReference type="Proteomes" id="UP000218209">
    <property type="component" value="Unassembled WGS sequence"/>
</dbReference>
<evidence type="ECO:0000259" key="13">
    <source>
        <dbReference type="SMART" id="SM00062"/>
    </source>
</evidence>
<dbReference type="Pfam" id="PF00497">
    <property type="entry name" value="SBP_bac_3"/>
    <property type="match status" value="1"/>
</dbReference>
<feature type="region of interest" description="Disordered" evidence="11">
    <location>
        <begin position="1417"/>
        <end position="1447"/>
    </location>
</feature>
<feature type="compositionally biased region" description="Low complexity" evidence="11">
    <location>
        <begin position="1103"/>
        <end position="1113"/>
    </location>
</feature>
<feature type="compositionally biased region" description="Low complexity" evidence="11">
    <location>
        <begin position="1185"/>
        <end position="1203"/>
    </location>
</feature>
<keyword evidence="2" id="KW-0813">Transport</keyword>
<dbReference type="EMBL" id="KV918888">
    <property type="protein sequence ID" value="OSX75866.1"/>
    <property type="molecule type" value="Genomic_DNA"/>
</dbReference>
<evidence type="ECO:0000256" key="10">
    <source>
        <dbReference type="ARBA" id="ARBA00023303"/>
    </source>
</evidence>
<organism evidence="15 16">
    <name type="scientific">Porphyra umbilicalis</name>
    <name type="common">Purple laver</name>
    <name type="synonym">Red alga</name>
    <dbReference type="NCBI Taxonomy" id="2786"/>
    <lineage>
        <taxon>Eukaryota</taxon>
        <taxon>Rhodophyta</taxon>
        <taxon>Bangiophyceae</taxon>
        <taxon>Bangiales</taxon>
        <taxon>Bangiaceae</taxon>
        <taxon>Porphyra</taxon>
    </lineage>
</organism>
<feature type="compositionally biased region" description="Basic and acidic residues" evidence="11">
    <location>
        <begin position="1114"/>
        <end position="1130"/>
    </location>
</feature>
<evidence type="ECO:0008006" key="17">
    <source>
        <dbReference type="Google" id="ProtNLM"/>
    </source>
</evidence>
<dbReference type="SUPFAM" id="SSF53822">
    <property type="entry name" value="Periplasmic binding protein-like I"/>
    <property type="match status" value="1"/>
</dbReference>
<feature type="compositionally biased region" description="Low complexity" evidence="11">
    <location>
        <begin position="1235"/>
        <end position="1247"/>
    </location>
</feature>
<evidence type="ECO:0000256" key="6">
    <source>
        <dbReference type="ARBA" id="ARBA00023136"/>
    </source>
</evidence>
<evidence type="ECO:0000256" key="3">
    <source>
        <dbReference type="ARBA" id="ARBA00022692"/>
    </source>
</evidence>
<feature type="domain" description="Ionotropic glutamate receptor C-terminal" evidence="14">
    <location>
        <begin position="679"/>
        <end position="1029"/>
    </location>
</feature>
<evidence type="ECO:0000256" key="11">
    <source>
        <dbReference type="SAM" id="MobiDB-lite"/>
    </source>
</evidence>
<protein>
    <recommendedName>
        <fullName evidence="17">Ionotropic glutamate receptor C-terminal domain-containing protein</fullName>
    </recommendedName>
</protein>
<evidence type="ECO:0000259" key="14">
    <source>
        <dbReference type="SMART" id="SM00079"/>
    </source>
</evidence>
<evidence type="ECO:0000256" key="7">
    <source>
        <dbReference type="ARBA" id="ARBA00023170"/>
    </source>
</evidence>
<dbReference type="Gene3D" id="1.10.287.70">
    <property type="match status" value="1"/>
</dbReference>
<dbReference type="Gene3D" id="3.40.190.10">
    <property type="entry name" value="Periplasmic binding protein-like II"/>
    <property type="match status" value="2"/>
</dbReference>
<dbReference type="GO" id="GO:0016020">
    <property type="term" value="C:membrane"/>
    <property type="evidence" value="ECO:0007669"/>
    <property type="project" value="UniProtKB-SubCell"/>
</dbReference>
<keyword evidence="8" id="KW-0325">Glycoprotein</keyword>
<dbReference type="InterPro" id="IPR001638">
    <property type="entry name" value="Solute-binding_3/MltF_N"/>
</dbReference>
<keyword evidence="3 12" id="KW-0812">Transmembrane</keyword>
<dbReference type="InterPro" id="IPR015683">
    <property type="entry name" value="Ionotropic_Glu_rcpt"/>
</dbReference>
<feature type="region of interest" description="Disordered" evidence="11">
    <location>
        <begin position="1179"/>
        <end position="1212"/>
    </location>
</feature>
<feature type="region of interest" description="Disordered" evidence="11">
    <location>
        <begin position="1086"/>
        <end position="1167"/>
    </location>
</feature>
<keyword evidence="5" id="KW-0406">Ion transport</keyword>
<keyword evidence="10" id="KW-0407">Ion channel</keyword>
<evidence type="ECO:0000256" key="5">
    <source>
        <dbReference type="ARBA" id="ARBA00023065"/>
    </source>
</evidence>
<feature type="compositionally biased region" description="Pro residues" evidence="11">
    <location>
        <begin position="1418"/>
        <end position="1429"/>
    </location>
</feature>
<gene>
    <name evidence="15" type="ORF">BU14_0218s0032</name>
</gene>
<dbReference type="SMART" id="SM00079">
    <property type="entry name" value="PBPe"/>
    <property type="match status" value="1"/>
</dbReference>
<reference evidence="15 16" key="1">
    <citation type="submission" date="2017-03" db="EMBL/GenBank/DDBJ databases">
        <title>WGS assembly of Porphyra umbilicalis.</title>
        <authorList>
            <person name="Brawley S.H."/>
            <person name="Blouin N.A."/>
            <person name="Ficko-Blean E."/>
            <person name="Wheeler G.L."/>
            <person name="Lohr M."/>
            <person name="Goodson H.V."/>
            <person name="Jenkins J.W."/>
            <person name="Blaby-Haas C.E."/>
            <person name="Helliwell K.E."/>
            <person name="Chan C."/>
            <person name="Marriage T."/>
            <person name="Bhattacharya D."/>
            <person name="Klein A.S."/>
            <person name="Badis Y."/>
            <person name="Brodie J."/>
            <person name="Cao Y."/>
            <person name="Collen J."/>
            <person name="Dittami S.M."/>
            <person name="Gachon C.M."/>
            <person name="Green B.R."/>
            <person name="Karpowicz S."/>
            <person name="Kim J.W."/>
            <person name="Kudahl U."/>
            <person name="Lin S."/>
            <person name="Michel G."/>
            <person name="Mittag M."/>
            <person name="Olson B.J."/>
            <person name="Pangilinan J."/>
            <person name="Peng Y."/>
            <person name="Qiu H."/>
            <person name="Shu S."/>
            <person name="Singer J.T."/>
            <person name="Smith A.G."/>
            <person name="Sprecher B.N."/>
            <person name="Wagner V."/>
            <person name="Wang W."/>
            <person name="Wang Z.-Y."/>
            <person name="Yan J."/>
            <person name="Yarish C."/>
            <person name="Zoeuner-Riek S."/>
            <person name="Zhuang Y."/>
            <person name="Zou Y."/>
            <person name="Lindquist E.A."/>
            <person name="Grimwood J."/>
            <person name="Barry K."/>
            <person name="Rokhsar D.S."/>
            <person name="Schmutz J."/>
            <person name="Stiller J.W."/>
            <person name="Grossman A.R."/>
            <person name="Prochnik S.E."/>
        </authorList>
    </citation>
    <scope>NUCLEOTIDE SEQUENCE [LARGE SCALE GENOMIC DNA]</scope>
    <source>
        <strain evidence="15">4086291</strain>
    </source>
</reference>
<comment type="subcellular location">
    <subcellularLocation>
        <location evidence="1">Membrane</location>
        <topology evidence="1">Multi-pass membrane protein</topology>
    </subcellularLocation>
</comment>
<feature type="domain" description="Solute-binding protein family 3/N-terminal" evidence="13">
    <location>
        <begin position="679"/>
        <end position="1030"/>
    </location>
</feature>
<feature type="compositionally biased region" description="Basic residues" evidence="11">
    <location>
        <begin position="1086"/>
        <end position="1099"/>
    </location>
</feature>
<feature type="transmembrane region" description="Helical" evidence="12">
    <location>
        <begin position="1048"/>
        <end position="1069"/>
    </location>
</feature>
<evidence type="ECO:0000256" key="2">
    <source>
        <dbReference type="ARBA" id="ARBA00022448"/>
    </source>
</evidence>
<evidence type="ECO:0000313" key="16">
    <source>
        <dbReference type="Proteomes" id="UP000218209"/>
    </source>
</evidence>
<dbReference type="InterPro" id="IPR001320">
    <property type="entry name" value="Iontro_rcpt_C"/>
</dbReference>
<name>A0A1X6P527_PORUM</name>
<keyword evidence="16" id="KW-1185">Reference proteome</keyword>
<dbReference type="InterPro" id="IPR001828">
    <property type="entry name" value="ANF_lig-bd_rcpt"/>
</dbReference>
<dbReference type="InterPro" id="IPR028082">
    <property type="entry name" value="Peripla_BP_I"/>
</dbReference>
<evidence type="ECO:0000313" key="15">
    <source>
        <dbReference type="EMBL" id="OSX75866.1"/>
    </source>
</evidence>
<keyword evidence="4 12" id="KW-1133">Transmembrane helix</keyword>
<evidence type="ECO:0000256" key="9">
    <source>
        <dbReference type="ARBA" id="ARBA00023286"/>
    </source>
</evidence>
<dbReference type="PANTHER" id="PTHR18966">
    <property type="entry name" value="IONOTROPIC GLUTAMATE RECEPTOR"/>
    <property type="match status" value="1"/>
</dbReference>
<evidence type="ECO:0000256" key="1">
    <source>
        <dbReference type="ARBA" id="ARBA00004141"/>
    </source>
</evidence>
<keyword evidence="9" id="KW-1071">Ligand-gated ion channel</keyword>
<accession>A0A1X6P527</accession>
<feature type="transmembrane region" description="Helical" evidence="12">
    <location>
        <begin position="864"/>
        <end position="887"/>
    </location>
</feature>